<dbReference type="RefSeq" id="WP_170839650.1">
    <property type="nucleotide sequence ID" value="NZ_FOCQ01000001.1"/>
</dbReference>
<dbReference type="InterPro" id="IPR019734">
    <property type="entry name" value="TPR_rpt"/>
</dbReference>
<evidence type="ECO:0000313" key="5">
    <source>
        <dbReference type="Proteomes" id="UP000199695"/>
    </source>
</evidence>
<evidence type="ECO:0000256" key="2">
    <source>
        <dbReference type="ARBA" id="ARBA00022803"/>
    </source>
</evidence>
<gene>
    <name evidence="4" type="ORF">SAMN05444955_101119</name>
</gene>
<evidence type="ECO:0000256" key="3">
    <source>
        <dbReference type="PROSITE-ProRule" id="PRU00339"/>
    </source>
</evidence>
<keyword evidence="2 3" id="KW-0802">TPR repeat</keyword>
<sequence length="240" mass="28200">MAGPIIESHSPVETYEGKRFVQGSYRRTRARIERLIKKNPTTDHYLALAHLEARNQYWDRALAAVQGALDLDPMRAEAQLMLAQVLEAKNELQRSREVYESLINCHPHFSKGYREYARYLMTHTDLLHLAQNLLLRSLELDPRDALSHTILAEVYLLRGRTGQALLHLELGAHFQEGEPFYHQRTANLFIRMEQYEEAVRQLKMALRVDPKNKIIRSQFRQILKETNTPRFLTLWKRWGI</sequence>
<feature type="repeat" description="TPR" evidence="3">
    <location>
        <begin position="179"/>
        <end position="212"/>
    </location>
</feature>
<dbReference type="Proteomes" id="UP000199695">
    <property type="component" value="Unassembled WGS sequence"/>
</dbReference>
<reference evidence="4 5" key="1">
    <citation type="submission" date="2016-10" db="EMBL/GenBank/DDBJ databases">
        <authorList>
            <person name="de Groot N.N."/>
        </authorList>
    </citation>
    <scope>NUCLEOTIDE SEQUENCE [LARGE SCALE GENOMIC DNA]</scope>
    <source>
        <strain evidence="4 5">DSM 46701</strain>
    </source>
</reference>
<protein>
    <submittedName>
        <fullName evidence="4">Tetratricopeptide repeat-containing protein</fullName>
    </submittedName>
</protein>
<dbReference type="Pfam" id="PF13432">
    <property type="entry name" value="TPR_16"/>
    <property type="match status" value="1"/>
</dbReference>
<dbReference type="AlphaFoldDB" id="A0A1H8AG13"/>
<dbReference type="EMBL" id="FOCQ01000001">
    <property type="protein sequence ID" value="SEM69426.1"/>
    <property type="molecule type" value="Genomic_DNA"/>
</dbReference>
<name>A0A1H8AG13_9BACL</name>
<evidence type="ECO:0000256" key="1">
    <source>
        <dbReference type="ARBA" id="ARBA00022737"/>
    </source>
</evidence>
<accession>A0A1H8AG13</accession>
<proteinExistence type="predicted"/>
<dbReference type="SUPFAM" id="SSF48452">
    <property type="entry name" value="TPR-like"/>
    <property type="match status" value="1"/>
</dbReference>
<dbReference type="InterPro" id="IPR011990">
    <property type="entry name" value="TPR-like_helical_dom_sf"/>
</dbReference>
<organism evidence="4 5">
    <name type="scientific">Lihuaxuella thermophila</name>
    <dbReference type="NCBI Taxonomy" id="1173111"/>
    <lineage>
        <taxon>Bacteria</taxon>
        <taxon>Bacillati</taxon>
        <taxon>Bacillota</taxon>
        <taxon>Bacilli</taxon>
        <taxon>Bacillales</taxon>
        <taxon>Thermoactinomycetaceae</taxon>
        <taxon>Lihuaxuella</taxon>
    </lineage>
</organism>
<keyword evidence="5" id="KW-1185">Reference proteome</keyword>
<evidence type="ECO:0000313" key="4">
    <source>
        <dbReference type="EMBL" id="SEM69426.1"/>
    </source>
</evidence>
<keyword evidence="1" id="KW-0677">Repeat</keyword>
<dbReference type="STRING" id="1173111.SAMN05444955_101119"/>
<dbReference type="PANTHER" id="PTHR44186:SF1">
    <property type="entry name" value="BARDET-BIEDL SYNDROME 4 PROTEIN"/>
    <property type="match status" value="1"/>
</dbReference>
<dbReference type="PROSITE" id="PS50005">
    <property type="entry name" value="TPR"/>
    <property type="match status" value="1"/>
</dbReference>
<dbReference type="PANTHER" id="PTHR44186">
    <property type="match status" value="1"/>
</dbReference>
<dbReference type="SMART" id="SM00028">
    <property type="entry name" value="TPR"/>
    <property type="match status" value="4"/>
</dbReference>
<dbReference type="Pfam" id="PF13431">
    <property type="entry name" value="TPR_17"/>
    <property type="match status" value="1"/>
</dbReference>
<dbReference type="Gene3D" id="1.25.40.10">
    <property type="entry name" value="Tetratricopeptide repeat domain"/>
    <property type="match status" value="1"/>
</dbReference>